<gene>
    <name evidence="3" type="ORF">SAPIO_CDS2896</name>
</gene>
<dbReference type="PANTHER" id="PTHR12854">
    <property type="entry name" value="ATAXIN 2-RELATED"/>
    <property type="match status" value="1"/>
</dbReference>
<dbReference type="VEuPathDB" id="FungiDB:SAPIO_CDS2896"/>
<evidence type="ECO:0000256" key="1">
    <source>
        <dbReference type="SAM" id="MobiDB-lite"/>
    </source>
</evidence>
<evidence type="ECO:0000313" key="4">
    <source>
        <dbReference type="Proteomes" id="UP000028545"/>
    </source>
</evidence>
<feature type="region of interest" description="Disordered" evidence="1">
    <location>
        <begin position="810"/>
        <end position="930"/>
    </location>
</feature>
<dbReference type="HOGENOM" id="CLU_007072_0_0_1"/>
<reference evidence="3 4" key="1">
    <citation type="journal article" date="2014" name="Genome Announc.">
        <title>Draft genome sequence of the pathogenic fungus Scedosporium apiospermum.</title>
        <authorList>
            <person name="Vandeputte P."/>
            <person name="Ghamrawi S."/>
            <person name="Rechenmann M."/>
            <person name="Iltis A."/>
            <person name="Giraud S."/>
            <person name="Fleury M."/>
            <person name="Thornton C."/>
            <person name="Delhaes L."/>
            <person name="Meyer W."/>
            <person name="Papon N."/>
            <person name="Bouchara J.P."/>
        </authorList>
    </citation>
    <scope>NUCLEOTIDE SEQUENCE [LARGE SCALE GENOMIC DNA]</scope>
    <source>
        <strain evidence="3 4">IHEM 14462</strain>
    </source>
</reference>
<dbReference type="GeneID" id="27721968"/>
<evidence type="ECO:0000259" key="2">
    <source>
        <dbReference type="SMART" id="SM01272"/>
    </source>
</evidence>
<feature type="compositionally biased region" description="Polar residues" evidence="1">
    <location>
        <begin position="894"/>
        <end position="911"/>
    </location>
</feature>
<feature type="compositionally biased region" description="Basic and acidic residues" evidence="1">
    <location>
        <begin position="1"/>
        <end position="10"/>
    </location>
</feature>
<dbReference type="Pfam" id="PF06741">
    <property type="entry name" value="LsmAD"/>
    <property type="match status" value="1"/>
</dbReference>
<organism evidence="3 4">
    <name type="scientific">Pseudallescheria apiosperma</name>
    <name type="common">Scedosporium apiospermum</name>
    <dbReference type="NCBI Taxonomy" id="563466"/>
    <lineage>
        <taxon>Eukaryota</taxon>
        <taxon>Fungi</taxon>
        <taxon>Dikarya</taxon>
        <taxon>Ascomycota</taxon>
        <taxon>Pezizomycotina</taxon>
        <taxon>Sordariomycetes</taxon>
        <taxon>Hypocreomycetidae</taxon>
        <taxon>Microascales</taxon>
        <taxon>Microascaceae</taxon>
        <taxon>Scedosporium</taxon>
    </lineage>
</organism>
<feature type="domain" description="LsmAD" evidence="2">
    <location>
        <begin position="79"/>
        <end position="153"/>
    </location>
</feature>
<feature type="compositionally biased region" description="Polar residues" evidence="1">
    <location>
        <begin position="533"/>
        <end position="547"/>
    </location>
</feature>
<feature type="compositionally biased region" description="Polar residues" evidence="1">
    <location>
        <begin position="433"/>
        <end position="445"/>
    </location>
</feature>
<dbReference type="SMART" id="SM01272">
    <property type="entry name" value="LsmAD"/>
    <property type="match status" value="1"/>
</dbReference>
<dbReference type="GO" id="GO:0034063">
    <property type="term" value="P:stress granule assembly"/>
    <property type="evidence" value="ECO:0007669"/>
    <property type="project" value="TreeGrafter"/>
</dbReference>
<feature type="compositionally biased region" description="Polar residues" evidence="1">
    <location>
        <begin position="52"/>
        <end position="67"/>
    </location>
</feature>
<feature type="region of interest" description="Disordered" evidence="1">
    <location>
        <begin position="378"/>
        <end position="513"/>
    </location>
</feature>
<dbReference type="OMA" id="RMQMSAS"/>
<dbReference type="RefSeq" id="XP_016644587.1">
    <property type="nucleotide sequence ID" value="XM_016785805.1"/>
</dbReference>
<dbReference type="EMBL" id="JOWA01000087">
    <property type="protein sequence ID" value="KEZ44788.1"/>
    <property type="molecule type" value="Genomic_DNA"/>
</dbReference>
<dbReference type="GO" id="GO:0010494">
    <property type="term" value="C:cytoplasmic stress granule"/>
    <property type="evidence" value="ECO:0007669"/>
    <property type="project" value="TreeGrafter"/>
</dbReference>
<feature type="region of interest" description="Disordered" evidence="1">
    <location>
        <begin position="527"/>
        <end position="547"/>
    </location>
</feature>
<evidence type="ECO:0000313" key="3">
    <source>
        <dbReference type="EMBL" id="KEZ44788.1"/>
    </source>
</evidence>
<feature type="compositionally biased region" description="Polar residues" evidence="1">
    <location>
        <begin position="415"/>
        <end position="426"/>
    </location>
</feature>
<dbReference type="OrthoDB" id="2275718at2759"/>
<sequence length="930" mass="100619">MPLPKKDSSDSRSGGASGRVQNGNRSGFRTDTAISSNRFNNERTLKPWIPDSSDTFGDSLETSTSSGHWDQFAANEKLFGLQTDYDENMYTTAIDKSHPQYKERMAAAERKAREIERSAAVTSHVAEERIMDFVGGDDRNGDEEDKYSGVKRQDSAFSSGRENKYTPPAKRAPTSKATVVGAPVDPAIISSQLKVNPPKKSTPAVATPVALPAIRASTDSKVAGATEKPATSRAEQPKPEKATESKIGETSAESKASEKGAPSLRSPAVPPASSTRGTTPKPGEAAPSAAATVERDLLKSFKNFAAGQRSQAERVRISKTKADKEVKLTELKNFANTFKLSTPVPSDLIGIIAKDPARQKEIQAKALQNAEEVLRAKETAKAKEAAAKETQSKQATEPSTPAASEQKPAPRPTPVHTTSHPNSQNRHGGGRQTYGSSGYNGQQYNRNDRSGQHQTQGRPTLAQRLKMQQTPHVAVQTDGRLPPTAPTGAGNDGAFNNRRLSGTPGHGNKLNPNTQEFRPNAFAPSFSPACHPSTASSPRSTVTNSASPVRQIIRRKTKSVDCKKCDILSCIKTIKPPQGRNWEDNAGLRPTYDTPPTWRQRQDDNEKPDSTMLLTYKQYFERNPFAGPPGTLSTPNPSHVLPHLAHQHQLPFHLQHGAHNMPARPSPHMPPVHMHVPPQHTPHVGYANTDDHRMMHSNSAQSFASPRIAQAPVYPPAVNSPAQVPYGQPVMQPFVPNAPHMGQYRSFSNNPQYMPQQPGHMGAPMMIQPQFVTGPQGMMVTPPQMQMYPTSQAQFMPPGAVAVPPQPIAGSNGYPSPGRPAAPPMAHQGSAQGQPYGMSPSMAYQQPVYTPQQPSPMNNARGNYVPPAAHHYGSSPQHIHHFGGPQHRGGGNYGNKNFTPHGQQHQLNQPAHSIPSGPQGRVPDVPEEAK</sequence>
<feature type="compositionally biased region" description="Polar residues" evidence="1">
    <location>
        <begin position="842"/>
        <end position="861"/>
    </location>
</feature>
<accession>A0A084GBS6</accession>
<dbReference type="PANTHER" id="PTHR12854:SF7">
    <property type="entry name" value="ATAXIN-2 HOMOLOG"/>
    <property type="match status" value="1"/>
</dbReference>
<comment type="caution">
    <text evidence="3">The sequence shown here is derived from an EMBL/GenBank/DDBJ whole genome shotgun (WGS) entry which is preliminary data.</text>
</comment>
<dbReference type="AlphaFoldDB" id="A0A084GBS6"/>
<dbReference type="Proteomes" id="UP000028545">
    <property type="component" value="Unassembled WGS sequence"/>
</dbReference>
<feature type="compositionally biased region" description="Low complexity" evidence="1">
    <location>
        <begin position="202"/>
        <end position="213"/>
    </location>
</feature>
<feature type="compositionally biased region" description="Basic and acidic residues" evidence="1">
    <location>
        <begin position="378"/>
        <end position="391"/>
    </location>
</feature>
<feature type="region of interest" description="Disordered" evidence="1">
    <location>
        <begin position="581"/>
        <end position="608"/>
    </location>
</feature>
<feature type="region of interest" description="Disordered" evidence="1">
    <location>
        <begin position="1"/>
        <end position="67"/>
    </location>
</feature>
<dbReference type="KEGG" id="sapo:SAPIO_CDS2896"/>
<dbReference type="InterPro" id="IPR009604">
    <property type="entry name" value="LsmAD_domain"/>
</dbReference>
<keyword evidence="4" id="KW-1185">Reference proteome</keyword>
<dbReference type="InterPro" id="IPR045117">
    <property type="entry name" value="ATXN2-like"/>
</dbReference>
<dbReference type="GO" id="GO:0003729">
    <property type="term" value="F:mRNA binding"/>
    <property type="evidence" value="ECO:0007669"/>
    <property type="project" value="TreeGrafter"/>
</dbReference>
<proteinExistence type="predicted"/>
<feature type="compositionally biased region" description="Basic and acidic residues" evidence="1">
    <location>
        <begin position="235"/>
        <end position="247"/>
    </location>
</feature>
<protein>
    <submittedName>
        <fullName evidence="3">LsmAD domain-containing protein</fullName>
    </submittedName>
</protein>
<feature type="compositionally biased region" description="Polar residues" evidence="1">
    <location>
        <begin position="20"/>
        <end position="39"/>
    </location>
</feature>
<feature type="region of interest" description="Disordered" evidence="1">
    <location>
        <begin position="132"/>
        <end position="292"/>
    </location>
</feature>
<name>A0A084GBS6_PSEDA</name>